<evidence type="ECO:0000313" key="2">
    <source>
        <dbReference type="EMBL" id="KAL3270746.1"/>
    </source>
</evidence>
<keyword evidence="1" id="KW-0472">Membrane</keyword>
<keyword evidence="3" id="KW-1185">Reference proteome</keyword>
<sequence>MKKKNFLKICVLATLVFAGILDLGLIILIGIYQWQFFWLFLILYAIFYCLGVFGTVKEYYFILYIFASYVIIHRGLDIFMRLSEYVNIDPEVSGDDANLSTTTVKTSKRNIIISPDGKCCLSGSENIEEYVTRNCCHDDPTLNDPESEICQKMDYGTYAYRCETRSGRRDGEINEEGKGKPKKTSGKISIFLMFYCLRTIIDVILLFLYFYLLTDYNIKVKWYVN</sequence>
<keyword evidence="1" id="KW-0812">Transmembrane</keyword>
<accession>A0ABD2MX62</accession>
<dbReference type="Proteomes" id="UP001516400">
    <property type="component" value="Unassembled WGS sequence"/>
</dbReference>
<name>A0ABD2MX62_9CUCU</name>
<dbReference type="AlphaFoldDB" id="A0ABD2MX62"/>
<protein>
    <submittedName>
        <fullName evidence="2">Uncharacterized protein</fullName>
    </submittedName>
</protein>
<evidence type="ECO:0000313" key="3">
    <source>
        <dbReference type="Proteomes" id="UP001516400"/>
    </source>
</evidence>
<dbReference type="EMBL" id="JABFTP020000042">
    <property type="protein sequence ID" value="KAL3270746.1"/>
    <property type="molecule type" value="Genomic_DNA"/>
</dbReference>
<comment type="caution">
    <text evidence="2">The sequence shown here is derived from an EMBL/GenBank/DDBJ whole genome shotgun (WGS) entry which is preliminary data.</text>
</comment>
<feature type="transmembrane region" description="Helical" evidence="1">
    <location>
        <begin position="36"/>
        <end position="53"/>
    </location>
</feature>
<reference evidence="2 3" key="1">
    <citation type="journal article" date="2021" name="BMC Biol.">
        <title>Horizontally acquired antibacterial genes associated with adaptive radiation of ladybird beetles.</title>
        <authorList>
            <person name="Li H.S."/>
            <person name="Tang X.F."/>
            <person name="Huang Y.H."/>
            <person name="Xu Z.Y."/>
            <person name="Chen M.L."/>
            <person name="Du X.Y."/>
            <person name="Qiu B.Y."/>
            <person name="Chen P.T."/>
            <person name="Zhang W."/>
            <person name="Slipinski A."/>
            <person name="Escalona H.E."/>
            <person name="Waterhouse R.M."/>
            <person name="Zwick A."/>
            <person name="Pang H."/>
        </authorList>
    </citation>
    <scope>NUCLEOTIDE SEQUENCE [LARGE SCALE GENOMIC DNA]</scope>
    <source>
        <strain evidence="2">SYSU2018</strain>
    </source>
</reference>
<organism evidence="2 3">
    <name type="scientific">Cryptolaemus montrouzieri</name>
    <dbReference type="NCBI Taxonomy" id="559131"/>
    <lineage>
        <taxon>Eukaryota</taxon>
        <taxon>Metazoa</taxon>
        <taxon>Ecdysozoa</taxon>
        <taxon>Arthropoda</taxon>
        <taxon>Hexapoda</taxon>
        <taxon>Insecta</taxon>
        <taxon>Pterygota</taxon>
        <taxon>Neoptera</taxon>
        <taxon>Endopterygota</taxon>
        <taxon>Coleoptera</taxon>
        <taxon>Polyphaga</taxon>
        <taxon>Cucujiformia</taxon>
        <taxon>Coccinelloidea</taxon>
        <taxon>Coccinellidae</taxon>
        <taxon>Scymninae</taxon>
        <taxon>Scymnini</taxon>
        <taxon>Cryptolaemus</taxon>
    </lineage>
</organism>
<feature type="transmembrane region" description="Helical" evidence="1">
    <location>
        <begin position="188"/>
        <end position="212"/>
    </location>
</feature>
<proteinExistence type="predicted"/>
<keyword evidence="1" id="KW-1133">Transmembrane helix</keyword>
<gene>
    <name evidence="2" type="ORF">HHI36_021271</name>
</gene>
<evidence type="ECO:0000256" key="1">
    <source>
        <dbReference type="SAM" id="Phobius"/>
    </source>
</evidence>
<feature type="transmembrane region" description="Helical" evidence="1">
    <location>
        <begin position="6"/>
        <end position="29"/>
    </location>
</feature>